<feature type="transmembrane region" description="Helical" evidence="13">
    <location>
        <begin position="196"/>
        <end position="213"/>
    </location>
</feature>
<keyword evidence="2 13" id="KW-0813">Transport</keyword>
<keyword evidence="5 13" id="KW-0812">Transmembrane</keyword>
<evidence type="ECO:0000256" key="11">
    <source>
        <dbReference type="ARBA" id="ARBA00038669"/>
    </source>
</evidence>
<evidence type="ECO:0000256" key="4">
    <source>
        <dbReference type="ARBA" id="ARBA00022596"/>
    </source>
</evidence>
<dbReference type="Gene3D" id="1.10.3720.10">
    <property type="entry name" value="MetI-like"/>
    <property type="match status" value="1"/>
</dbReference>
<comment type="subcellular location">
    <subcellularLocation>
        <location evidence="1 13">Cell membrane</location>
        <topology evidence="1 13">Multi-pass membrane protein</topology>
    </subcellularLocation>
</comment>
<dbReference type="GO" id="GO:0015099">
    <property type="term" value="F:nickel cation transmembrane transporter activity"/>
    <property type="evidence" value="ECO:0007669"/>
    <property type="project" value="InterPro"/>
</dbReference>
<feature type="transmembrane region" description="Helical" evidence="13">
    <location>
        <begin position="254"/>
        <end position="281"/>
    </location>
</feature>
<evidence type="ECO:0000256" key="9">
    <source>
        <dbReference type="ARBA" id="ARBA00023136"/>
    </source>
</evidence>
<keyword evidence="7" id="KW-0406">Ion transport</keyword>
<protein>
    <recommendedName>
        <fullName evidence="12">Nickel import system permease protein NikB</fullName>
    </recommendedName>
</protein>
<sequence>MVERDRSYHSIAERWSFGERTSERVSRYIIKRLVQLVAVLFGITFLTFLLTYLSPGDPARLMLMSTGITPTDELVRQVRSQLGLDQPFWMRYGTWLGQVLQGDFGTSYKYDRPVVDILLSRLPATLRLTGSAMLIVIVISFPLGILSAIYRNKWLDYVIRLFSFAGLSMPSFWLGMLLMLVFGVQLKLLPVMGSTGWNSLILPTCTLAVPLIAQYSRQIRAVMLDEMSQDYVSGARSRGVKERQVIMHHILPNALLPIVTLMGMSTGTLLGGAAIVESLFVWPGVGQMAVDAIFTRDYPLIQGYVMWMATIYVTLNLLVDLWTHLRDPRIRLEVDV</sequence>
<dbReference type="Pfam" id="PF00528">
    <property type="entry name" value="BPD_transp_1"/>
    <property type="match status" value="1"/>
</dbReference>
<proteinExistence type="inferred from homology"/>
<dbReference type="InterPro" id="IPR050045">
    <property type="entry name" value="Opp2B"/>
</dbReference>
<evidence type="ECO:0000256" key="13">
    <source>
        <dbReference type="RuleBase" id="RU363032"/>
    </source>
</evidence>
<dbReference type="CDD" id="cd06261">
    <property type="entry name" value="TM_PBP2"/>
    <property type="match status" value="1"/>
</dbReference>
<evidence type="ECO:0000256" key="8">
    <source>
        <dbReference type="ARBA" id="ARBA00023112"/>
    </source>
</evidence>
<feature type="transmembrane region" description="Helical" evidence="13">
    <location>
        <begin position="301"/>
        <end position="322"/>
    </location>
</feature>
<feature type="domain" description="ABC transmembrane type-1" evidence="14">
    <location>
        <begin position="122"/>
        <end position="323"/>
    </location>
</feature>
<comment type="subunit">
    <text evidence="11">The complex is composed of two ATP-binding proteins (NikD and NikE), two transmembrane proteins (NikB and NikC) and a solute-binding protein (NikA).</text>
</comment>
<evidence type="ECO:0000256" key="2">
    <source>
        <dbReference type="ARBA" id="ARBA00022448"/>
    </source>
</evidence>
<evidence type="ECO:0000256" key="12">
    <source>
        <dbReference type="ARBA" id="ARBA00044774"/>
    </source>
</evidence>
<evidence type="ECO:0000256" key="7">
    <source>
        <dbReference type="ARBA" id="ARBA00023065"/>
    </source>
</evidence>
<accession>A0AAP5LRD5</accession>
<comment type="similarity">
    <text evidence="10">Belongs to the binding-protein-dependent transport system permease family. OppBC subfamily.</text>
</comment>
<feature type="transmembrane region" description="Helical" evidence="13">
    <location>
        <begin position="33"/>
        <end position="54"/>
    </location>
</feature>
<dbReference type="PANTHER" id="PTHR43163:SF6">
    <property type="entry name" value="DIPEPTIDE TRANSPORT SYSTEM PERMEASE PROTEIN DPPB-RELATED"/>
    <property type="match status" value="1"/>
</dbReference>
<keyword evidence="9 13" id="KW-0472">Membrane</keyword>
<dbReference type="RefSeq" id="WP_235540612.1">
    <property type="nucleotide sequence ID" value="NZ_JAVDTR010000017.1"/>
</dbReference>
<evidence type="ECO:0000256" key="5">
    <source>
        <dbReference type="ARBA" id="ARBA00022692"/>
    </source>
</evidence>
<dbReference type="EMBL" id="JAVDTR010000017">
    <property type="protein sequence ID" value="MDR6726468.1"/>
    <property type="molecule type" value="Genomic_DNA"/>
</dbReference>
<evidence type="ECO:0000256" key="10">
    <source>
        <dbReference type="ARBA" id="ARBA00024202"/>
    </source>
</evidence>
<evidence type="ECO:0000256" key="3">
    <source>
        <dbReference type="ARBA" id="ARBA00022475"/>
    </source>
</evidence>
<organism evidence="15 16">
    <name type="scientific">Paenibacillus amylolyticus</name>
    <dbReference type="NCBI Taxonomy" id="1451"/>
    <lineage>
        <taxon>Bacteria</taxon>
        <taxon>Bacillati</taxon>
        <taxon>Bacillota</taxon>
        <taxon>Bacilli</taxon>
        <taxon>Bacillales</taxon>
        <taxon>Paenibacillaceae</taxon>
        <taxon>Paenibacillus</taxon>
    </lineage>
</organism>
<keyword evidence="8" id="KW-0921">Nickel transport</keyword>
<gene>
    <name evidence="15" type="ORF">J2W91_004979</name>
</gene>
<dbReference type="GO" id="GO:0005886">
    <property type="term" value="C:plasma membrane"/>
    <property type="evidence" value="ECO:0007669"/>
    <property type="project" value="UniProtKB-SubCell"/>
</dbReference>
<feature type="transmembrane region" description="Helical" evidence="13">
    <location>
        <begin position="161"/>
        <end position="184"/>
    </location>
</feature>
<keyword evidence="4" id="KW-0533">Nickel</keyword>
<dbReference type="InterPro" id="IPR045621">
    <property type="entry name" value="BPD_transp_1_N"/>
</dbReference>
<dbReference type="Proteomes" id="UP001254832">
    <property type="component" value="Unassembled WGS sequence"/>
</dbReference>
<evidence type="ECO:0000313" key="16">
    <source>
        <dbReference type="Proteomes" id="UP001254832"/>
    </source>
</evidence>
<dbReference type="SUPFAM" id="SSF161098">
    <property type="entry name" value="MetI-like"/>
    <property type="match status" value="1"/>
</dbReference>
<dbReference type="NCBIfam" id="NF045470">
    <property type="entry name" value="Opp2B"/>
    <property type="match status" value="1"/>
</dbReference>
<evidence type="ECO:0000256" key="1">
    <source>
        <dbReference type="ARBA" id="ARBA00004651"/>
    </source>
</evidence>
<comment type="caution">
    <text evidence="15">The sequence shown here is derived from an EMBL/GenBank/DDBJ whole genome shotgun (WGS) entry which is preliminary data.</text>
</comment>
<reference evidence="15" key="1">
    <citation type="submission" date="2023-07" db="EMBL/GenBank/DDBJ databases">
        <title>Sorghum-associated microbial communities from plants grown in Nebraska, USA.</title>
        <authorList>
            <person name="Schachtman D."/>
        </authorList>
    </citation>
    <scope>NUCLEOTIDE SEQUENCE</scope>
    <source>
        <strain evidence="15">BE80</strain>
    </source>
</reference>
<evidence type="ECO:0000259" key="14">
    <source>
        <dbReference type="PROSITE" id="PS50928"/>
    </source>
</evidence>
<dbReference type="InterPro" id="IPR000515">
    <property type="entry name" value="MetI-like"/>
</dbReference>
<dbReference type="AlphaFoldDB" id="A0AAP5LRD5"/>
<dbReference type="Pfam" id="PF19300">
    <property type="entry name" value="BPD_transp_1_N"/>
    <property type="match status" value="1"/>
</dbReference>
<evidence type="ECO:0000313" key="15">
    <source>
        <dbReference type="EMBL" id="MDR6726468.1"/>
    </source>
</evidence>
<dbReference type="PROSITE" id="PS50928">
    <property type="entry name" value="ABC_TM1"/>
    <property type="match status" value="1"/>
</dbReference>
<keyword evidence="6 13" id="KW-1133">Transmembrane helix</keyword>
<feature type="transmembrane region" description="Helical" evidence="13">
    <location>
        <begin position="128"/>
        <end position="149"/>
    </location>
</feature>
<keyword evidence="3" id="KW-1003">Cell membrane</keyword>
<dbReference type="InterPro" id="IPR035906">
    <property type="entry name" value="MetI-like_sf"/>
</dbReference>
<evidence type="ECO:0000256" key="6">
    <source>
        <dbReference type="ARBA" id="ARBA00022989"/>
    </source>
</evidence>
<name>A0AAP5LRD5_PAEAM</name>
<dbReference type="PANTHER" id="PTHR43163">
    <property type="entry name" value="DIPEPTIDE TRANSPORT SYSTEM PERMEASE PROTEIN DPPB-RELATED"/>
    <property type="match status" value="1"/>
</dbReference>